<comment type="similarity">
    <text evidence="1">Belongs to the DNA polymerase type-Y family.</text>
</comment>
<dbReference type="PANTHER" id="PTHR35369">
    <property type="entry name" value="BLR3025 PROTEIN-RELATED"/>
    <property type="match status" value="1"/>
</dbReference>
<proteinExistence type="inferred from homology"/>
<sequence>MQQRFATIWFRHLTTDRMIRKRPDLREVPFVLAAPERGRMVVRAASPPARQLGIMPGMVVADARALFPSVEVLDDVPGETARLLLALAEWCIRYTPIVAADPPDGLILDITGCAHLWGGEHAYLMSLVVKLQSAGYDVGAAVADTIGAAWAVSRYGQAEPVVRSGGQREALLTLPPEALRLPPETLARMFRLGFYQIQTFIAMPHSVLRRRFGQHLPDRLNQALGYQMEYIESVQPLMPYHERLPCVEPILTATGIEIALRRLLEMLCGRLSSEGKGLRSAVFKCYRIDGQVRQIAIGTNRGTGHVAHLFRLFALKISTIAPGLGIELFVLEAPVVEDLPVVQEKIWNQGGHTEDVSLTELLDRLAVRAGMDIVRRYLPDEHHWPERSVKLSSSLTEKAATSWRSDRVRPVHLLARPEMIRVTSVLPDYPPVLFIYQGKVHKISRAEGPERIEREWWLETGQHRDYYCVEDEEGARYWIFRLGHYDDVSGTAWFLHGFFA</sequence>
<dbReference type="Gene3D" id="3.30.70.270">
    <property type="match status" value="1"/>
</dbReference>
<dbReference type="Pfam" id="PF00817">
    <property type="entry name" value="IMS"/>
    <property type="match status" value="1"/>
</dbReference>
<evidence type="ECO:0000256" key="1">
    <source>
        <dbReference type="ARBA" id="ARBA00010945"/>
    </source>
</evidence>
<reference evidence="4 5" key="1">
    <citation type="submission" date="2020-06" db="EMBL/GenBank/DDBJ databases">
        <title>Dyadobacter sandarakinus sp. nov., isolated from the soil of the Arctic Yellow River Station.</title>
        <authorList>
            <person name="Zhang Y."/>
            <person name="Peng F."/>
        </authorList>
    </citation>
    <scope>NUCLEOTIDE SEQUENCE [LARGE SCALE GENOMIC DNA]</scope>
    <source>
        <strain evidence="4 5">Q3-56</strain>
    </source>
</reference>
<name>A0ABX7I6I2_9BACT</name>
<dbReference type="CDD" id="cd03468">
    <property type="entry name" value="PolY_like"/>
    <property type="match status" value="1"/>
</dbReference>
<protein>
    <submittedName>
        <fullName evidence="4">DNA polymerase Y family protein</fullName>
    </submittedName>
</protein>
<keyword evidence="5" id="KW-1185">Reference proteome</keyword>
<dbReference type="SUPFAM" id="SSF56672">
    <property type="entry name" value="DNA/RNA polymerases"/>
    <property type="match status" value="1"/>
</dbReference>
<accession>A0ABX7I6I2</accession>
<dbReference type="RefSeq" id="WP_204661800.1">
    <property type="nucleotide sequence ID" value="NZ_CP056775.1"/>
</dbReference>
<dbReference type="EMBL" id="CP056775">
    <property type="protein sequence ID" value="QRR00591.1"/>
    <property type="molecule type" value="Genomic_DNA"/>
</dbReference>
<dbReference type="InterPro" id="IPR001126">
    <property type="entry name" value="UmuC"/>
</dbReference>
<evidence type="ECO:0000256" key="2">
    <source>
        <dbReference type="ARBA" id="ARBA00022763"/>
    </source>
</evidence>
<dbReference type="InterPro" id="IPR043128">
    <property type="entry name" value="Rev_trsase/Diguanyl_cyclase"/>
</dbReference>
<dbReference type="Proteomes" id="UP000612680">
    <property type="component" value="Chromosome"/>
</dbReference>
<dbReference type="PANTHER" id="PTHR35369:SF2">
    <property type="entry name" value="BLR3025 PROTEIN"/>
    <property type="match status" value="1"/>
</dbReference>
<dbReference type="Gene3D" id="3.40.1170.60">
    <property type="match status" value="1"/>
</dbReference>
<organism evidence="4 5">
    <name type="scientific">Dyadobacter sandarakinus</name>
    <dbReference type="NCBI Taxonomy" id="2747268"/>
    <lineage>
        <taxon>Bacteria</taxon>
        <taxon>Pseudomonadati</taxon>
        <taxon>Bacteroidota</taxon>
        <taxon>Cytophagia</taxon>
        <taxon>Cytophagales</taxon>
        <taxon>Spirosomataceae</taxon>
        <taxon>Dyadobacter</taxon>
    </lineage>
</organism>
<feature type="domain" description="UmuC" evidence="3">
    <location>
        <begin position="1"/>
        <end position="72"/>
    </location>
</feature>
<evidence type="ECO:0000313" key="4">
    <source>
        <dbReference type="EMBL" id="QRR00591.1"/>
    </source>
</evidence>
<evidence type="ECO:0000259" key="3">
    <source>
        <dbReference type="PROSITE" id="PS50173"/>
    </source>
</evidence>
<gene>
    <name evidence="4" type="ORF">HWI92_06560</name>
</gene>
<evidence type="ECO:0000313" key="5">
    <source>
        <dbReference type="Proteomes" id="UP000612680"/>
    </source>
</evidence>
<keyword evidence="2" id="KW-0227">DNA damage</keyword>
<dbReference type="InterPro" id="IPR043502">
    <property type="entry name" value="DNA/RNA_pol_sf"/>
</dbReference>
<dbReference type="PROSITE" id="PS50173">
    <property type="entry name" value="UMUC"/>
    <property type="match status" value="1"/>
</dbReference>
<dbReference type="InterPro" id="IPR050356">
    <property type="entry name" value="SulA_CellDiv_inhibitor"/>
</dbReference>